<reference evidence="6" key="1">
    <citation type="submission" date="2025-08" db="UniProtKB">
        <authorList>
            <consortium name="RefSeq"/>
        </authorList>
    </citation>
    <scope>IDENTIFICATION</scope>
    <source>
        <tissue evidence="6">Whole body</tissue>
    </source>
</reference>
<organism evidence="5 6">
    <name type="scientific">Polistes dominula</name>
    <name type="common">European paper wasp</name>
    <name type="synonym">Vespa dominula</name>
    <dbReference type="NCBI Taxonomy" id="743375"/>
    <lineage>
        <taxon>Eukaryota</taxon>
        <taxon>Metazoa</taxon>
        <taxon>Ecdysozoa</taxon>
        <taxon>Arthropoda</taxon>
        <taxon>Hexapoda</taxon>
        <taxon>Insecta</taxon>
        <taxon>Pterygota</taxon>
        <taxon>Neoptera</taxon>
        <taxon>Endopterygota</taxon>
        <taxon>Hymenoptera</taxon>
        <taxon>Apocrita</taxon>
        <taxon>Aculeata</taxon>
        <taxon>Vespoidea</taxon>
        <taxon>Vespidae</taxon>
        <taxon>Polistinae</taxon>
        <taxon>Polistini</taxon>
        <taxon>Polistes</taxon>
    </lineage>
</organism>
<protein>
    <submittedName>
        <fullName evidence="6">Uncharacterized protein LOC107065344</fullName>
    </submittedName>
</protein>
<feature type="domain" description="HTH CENPB-type" evidence="4">
    <location>
        <begin position="92"/>
        <end position="174"/>
    </location>
</feature>
<dbReference type="Gene3D" id="1.10.10.10">
    <property type="entry name" value="Winged helix-like DNA-binding domain superfamily/Winged helix DNA-binding domain"/>
    <property type="match status" value="1"/>
</dbReference>
<evidence type="ECO:0000256" key="3">
    <source>
        <dbReference type="ARBA" id="ARBA00023242"/>
    </source>
</evidence>
<accession>A0ABM1I2J7</accession>
<dbReference type="InterPro" id="IPR036388">
    <property type="entry name" value="WH-like_DNA-bd_sf"/>
</dbReference>
<comment type="subcellular location">
    <subcellularLocation>
        <location evidence="1">Nucleus</location>
    </subcellularLocation>
</comment>
<dbReference type="SUPFAM" id="SSF46689">
    <property type="entry name" value="Homeodomain-like"/>
    <property type="match status" value="2"/>
</dbReference>
<dbReference type="RefSeq" id="XP_015174434.1">
    <property type="nucleotide sequence ID" value="XM_015318948.1"/>
</dbReference>
<dbReference type="InterPro" id="IPR009057">
    <property type="entry name" value="Homeodomain-like_sf"/>
</dbReference>
<evidence type="ECO:0000313" key="5">
    <source>
        <dbReference type="Proteomes" id="UP000694924"/>
    </source>
</evidence>
<evidence type="ECO:0000256" key="2">
    <source>
        <dbReference type="ARBA" id="ARBA00023125"/>
    </source>
</evidence>
<dbReference type="Pfam" id="PF04218">
    <property type="entry name" value="CENP-B_N"/>
    <property type="match status" value="1"/>
</dbReference>
<keyword evidence="5" id="KW-1185">Reference proteome</keyword>
<name>A0ABM1I2J7_POLDO</name>
<evidence type="ECO:0000313" key="6">
    <source>
        <dbReference type="RefSeq" id="XP_015174434.1"/>
    </source>
</evidence>
<proteinExistence type="predicted"/>
<dbReference type="PANTHER" id="PTHR19303">
    <property type="entry name" value="TRANSPOSON"/>
    <property type="match status" value="1"/>
</dbReference>
<gene>
    <name evidence="6" type="primary">LOC107065344</name>
</gene>
<dbReference type="PANTHER" id="PTHR19303:SF52">
    <property type="entry name" value="TIGGER TRANSPOSABLE ELEMENT-DERIVED PROTEIN 6"/>
    <property type="match status" value="1"/>
</dbReference>
<keyword evidence="2" id="KW-0238">DNA-binding</keyword>
<evidence type="ECO:0000259" key="4">
    <source>
        <dbReference type="PROSITE" id="PS51253"/>
    </source>
</evidence>
<dbReference type="SMART" id="SM00674">
    <property type="entry name" value="CENPB"/>
    <property type="match status" value="1"/>
</dbReference>
<dbReference type="InterPro" id="IPR050863">
    <property type="entry name" value="CenT-Element_Derived"/>
</dbReference>
<dbReference type="Proteomes" id="UP000694924">
    <property type="component" value="Unplaced"/>
</dbReference>
<dbReference type="Pfam" id="PF03221">
    <property type="entry name" value="HTH_Tnp_Tc5"/>
    <property type="match status" value="1"/>
</dbReference>
<dbReference type="PROSITE" id="PS51253">
    <property type="entry name" value="HTH_CENPB"/>
    <property type="match status" value="1"/>
</dbReference>
<dbReference type="InterPro" id="IPR006600">
    <property type="entry name" value="HTH_CenpB_DNA-bd_dom"/>
</dbReference>
<sequence>MYEIIVKLIRINNCQSLIMDIMCDKNEKRQLKRKFISLEDKVEILNRLRDGERISSVGKSFDLNESTVRTLKRNEEKIRKTMADSCPLAAKRTTRNRNTDIVKMERDLMIWLEDCITRNIPVNGKQIKQKALQIYNNLLKTKGSSGDDKKQSKFSASKGWLENLKKRYSLHNIKFQDEQTTYMFKEESPENCEDDNDNITHHMYQNVAENLMRNCSLNNETMKNIEKVNVTSHVTEKEFENDKNHHRDVKELLRDEISDDKKLIDDTTASNVLVNKDMDKELDSNWNLSTVKKGLDLAKQLKTFFMENDHSIERRNKFKRELKKCLTPYKELYMSLKLQNQNSI</sequence>
<keyword evidence="3" id="KW-0539">Nucleus</keyword>
<evidence type="ECO:0000256" key="1">
    <source>
        <dbReference type="ARBA" id="ARBA00004123"/>
    </source>
</evidence>
<dbReference type="Gene3D" id="1.10.10.60">
    <property type="entry name" value="Homeodomain-like"/>
    <property type="match status" value="1"/>
</dbReference>
<dbReference type="GeneID" id="107065344"/>
<dbReference type="InterPro" id="IPR007889">
    <property type="entry name" value="HTH_Psq"/>
</dbReference>